<dbReference type="EMBL" id="CM042890">
    <property type="protein sequence ID" value="KAI4312136.1"/>
    <property type="molecule type" value="Genomic_DNA"/>
</dbReference>
<dbReference type="Proteomes" id="UP001057402">
    <property type="component" value="Chromosome 11"/>
</dbReference>
<protein>
    <submittedName>
        <fullName evidence="1">Uncharacterized protein</fullName>
    </submittedName>
</protein>
<comment type="caution">
    <text evidence="1">The sequence shown here is derived from an EMBL/GenBank/DDBJ whole genome shotgun (WGS) entry which is preliminary data.</text>
</comment>
<organism evidence="1 2">
    <name type="scientific">Melastoma candidum</name>
    <dbReference type="NCBI Taxonomy" id="119954"/>
    <lineage>
        <taxon>Eukaryota</taxon>
        <taxon>Viridiplantae</taxon>
        <taxon>Streptophyta</taxon>
        <taxon>Embryophyta</taxon>
        <taxon>Tracheophyta</taxon>
        <taxon>Spermatophyta</taxon>
        <taxon>Magnoliopsida</taxon>
        <taxon>eudicotyledons</taxon>
        <taxon>Gunneridae</taxon>
        <taxon>Pentapetalae</taxon>
        <taxon>rosids</taxon>
        <taxon>malvids</taxon>
        <taxon>Myrtales</taxon>
        <taxon>Melastomataceae</taxon>
        <taxon>Melastomatoideae</taxon>
        <taxon>Melastomateae</taxon>
        <taxon>Melastoma</taxon>
    </lineage>
</organism>
<accession>A0ACB9LL87</accession>
<keyword evidence="2" id="KW-1185">Reference proteome</keyword>
<gene>
    <name evidence="1" type="ORF">MLD38_036982</name>
</gene>
<evidence type="ECO:0000313" key="2">
    <source>
        <dbReference type="Proteomes" id="UP001057402"/>
    </source>
</evidence>
<evidence type="ECO:0000313" key="1">
    <source>
        <dbReference type="EMBL" id="KAI4312136.1"/>
    </source>
</evidence>
<proteinExistence type="predicted"/>
<name>A0ACB9LL87_9MYRT</name>
<sequence length="530" mass="58729">MRAVEMKRAAIDQGVASFCHALRLIGDFWKTNHDWMDKIRHDDQTEIIAEAVLATLHGLISIVKSNDDGDGNRRRAFEKLRMDSRSGSTCCFVIPVDGTSVAPKLKVFPRLAQVLKRNRGSDGISRANQKVDNQREGDPPNRGSLSTGNPPIKALSPSIPDVPSDTERESSRNPPPASIEKGSPPQPPPPTQSAKGRAAPPPPPPTPSRKGLAPPPPPPKPLGKGSGPPPPPPMGANKHRLPSGARPKLKRLTHIAALYRSVKERMEGSATAVRSTSKVPKAQLGGGQQGMADTIAEMKKKSAYHQQIESDVETYQKVIVALKDSINTFKTADMVELLKFHRFAESCLVKLTDESQVLARFEGFPISKLEAIRSAAALYSKLNSFHLELKNWKISSPSDALLDRIGQYFDKMKREIDAIERRKDEESKLFERNQIKFDFGILTRIKEAAVDVCSGCMELSLKEGNESEVVKDKQGRRKSVKQRNQKNELLWRAVQFAFRVYSFAGGFDDHADKLVKELAREIEMSFQAKP</sequence>
<reference evidence="2" key="1">
    <citation type="journal article" date="2023" name="Front. Plant Sci.">
        <title>Chromosomal-level genome assembly of Melastoma candidum provides insights into trichome evolution.</title>
        <authorList>
            <person name="Zhong Y."/>
            <person name="Wu W."/>
            <person name="Sun C."/>
            <person name="Zou P."/>
            <person name="Liu Y."/>
            <person name="Dai S."/>
            <person name="Zhou R."/>
        </authorList>
    </citation>
    <scope>NUCLEOTIDE SEQUENCE [LARGE SCALE GENOMIC DNA]</scope>
</reference>